<dbReference type="AlphaFoldDB" id="A0A0E2HD76"/>
<comment type="caution">
    <text evidence="1">The sequence shown here is derived from an EMBL/GenBank/DDBJ whole genome shotgun (WGS) entry which is preliminary data.</text>
</comment>
<accession>A0A0E2HD76</accession>
<dbReference type="PATRIC" id="fig|999408.3.peg.1750"/>
<proteinExistence type="predicted"/>
<name>A0A0E2HD76_9FIRM</name>
<protein>
    <submittedName>
        <fullName evidence="1">Uncharacterized protein</fullName>
    </submittedName>
</protein>
<sequence length="195" mass="22273">MFDGGNAQAKTVQAVGPHGVFETWRKECMEYRKNLFVRLLMDASLACVLRNGYPPMYGNTEQYHTKESIKRRIEAMEDEREMESWTDINRLNDALKGRLLAALWQKALKLCDIDYTPVPAAYTQGFQLAADGQRWWCQFADGSYAAKGWYWLRKAADGTCGWYLFDAEGCMLTGYQTDAAGDVFLLCPGIFSHKY</sequence>
<dbReference type="Gene3D" id="2.10.270.10">
    <property type="entry name" value="Cholin Binding"/>
    <property type="match status" value="1"/>
</dbReference>
<gene>
    <name evidence="1" type="ORF">HMPREF1090_01622</name>
</gene>
<dbReference type="SUPFAM" id="SSF69360">
    <property type="entry name" value="Cell wall binding repeat"/>
    <property type="match status" value="1"/>
</dbReference>
<dbReference type="Proteomes" id="UP000013085">
    <property type="component" value="Unassembled WGS sequence"/>
</dbReference>
<organism evidence="1 2">
    <name type="scientific">[Clostridium] clostridioforme 90A8</name>
    <dbReference type="NCBI Taxonomy" id="999408"/>
    <lineage>
        <taxon>Bacteria</taxon>
        <taxon>Bacillati</taxon>
        <taxon>Bacillota</taxon>
        <taxon>Clostridia</taxon>
        <taxon>Lachnospirales</taxon>
        <taxon>Lachnospiraceae</taxon>
        <taxon>Enterocloster</taxon>
    </lineage>
</organism>
<evidence type="ECO:0000313" key="1">
    <source>
        <dbReference type="EMBL" id="ENZ17672.1"/>
    </source>
</evidence>
<evidence type="ECO:0000313" key="2">
    <source>
        <dbReference type="Proteomes" id="UP000013085"/>
    </source>
</evidence>
<dbReference type="EMBL" id="AGYR01000013">
    <property type="protein sequence ID" value="ENZ17672.1"/>
    <property type="molecule type" value="Genomic_DNA"/>
</dbReference>
<dbReference type="HOGENOM" id="CLU_1394210_0_0_9"/>
<reference evidence="1 2" key="1">
    <citation type="submission" date="2013-01" db="EMBL/GenBank/DDBJ databases">
        <title>The Genome Sequence of Clostridium clostridioforme 90A8.</title>
        <authorList>
            <consortium name="The Broad Institute Genome Sequencing Platform"/>
            <person name="Earl A."/>
            <person name="Ward D."/>
            <person name="Feldgarden M."/>
            <person name="Gevers D."/>
            <person name="Courvalin P."/>
            <person name="Lambert T."/>
            <person name="Walker B."/>
            <person name="Young S.K."/>
            <person name="Zeng Q."/>
            <person name="Gargeya S."/>
            <person name="Fitzgerald M."/>
            <person name="Haas B."/>
            <person name="Abouelleil A."/>
            <person name="Alvarado L."/>
            <person name="Arachchi H.M."/>
            <person name="Berlin A.M."/>
            <person name="Chapman S.B."/>
            <person name="Dewar J."/>
            <person name="Goldberg J."/>
            <person name="Griggs A."/>
            <person name="Gujja S."/>
            <person name="Hansen M."/>
            <person name="Howarth C."/>
            <person name="Imamovic A."/>
            <person name="Larimer J."/>
            <person name="McCowan C."/>
            <person name="Murphy C."/>
            <person name="Neiman D."/>
            <person name="Pearson M."/>
            <person name="Priest M."/>
            <person name="Roberts A."/>
            <person name="Saif S."/>
            <person name="Shea T."/>
            <person name="Sisk P."/>
            <person name="Sykes S."/>
            <person name="Wortman J."/>
            <person name="Nusbaum C."/>
            <person name="Birren B."/>
        </authorList>
    </citation>
    <scope>NUCLEOTIDE SEQUENCE [LARGE SCALE GENOMIC DNA]</scope>
    <source>
        <strain evidence="1 2">90A8</strain>
    </source>
</reference>